<dbReference type="SMART" id="SM00343">
    <property type="entry name" value="ZnF_C2HC"/>
    <property type="match status" value="1"/>
</dbReference>
<reference evidence="4 5" key="1">
    <citation type="journal article" date="2021" name="bioRxiv">
        <title>Chromosome-scale and haplotype-resolved genome assembly of a tetraploid potato cultivar.</title>
        <authorList>
            <person name="Sun H."/>
            <person name="Jiao W.-B."/>
            <person name="Krause K."/>
            <person name="Campoy J.A."/>
            <person name="Goel M."/>
            <person name="Folz-Donahue K."/>
            <person name="Kukat C."/>
            <person name="Huettel B."/>
            <person name="Schneeberger K."/>
        </authorList>
    </citation>
    <scope>NUCLEOTIDE SEQUENCE [LARGE SCALE GENOMIC DNA]</scope>
    <source>
        <strain evidence="4">SolTubOtavaFocal</strain>
        <tissue evidence="4">Leaves</tissue>
    </source>
</reference>
<dbReference type="Gene3D" id="4.10.60.10">
    <property type="entry name" value="Zinc finger, CCHC-type"/>
    <property type="match status" value="1"/>
</dbReference>
<feature type="compositionally biased region" description="Basic residues" evidence="2">
    <location>
        <begin position="41"/>
        <end position="53"/>
    </location>
</feature>
<dbReference type="InterPro" id="IPR036875">
    <property type="entry name" value="Znf_CCHC_sf"/>
</dbReference>
<protein>
    <recommendedName>
        <fullName evidence="3">CCHC-type domain-containing protein</fullName>
    </recommendedName>
</protein>
<sequence>MDMSLAKLLNEMQAAETTIKQQAPTTFLVDKAGLSFSKPAKFQKKKKKPRKAVTPRGAKGGVSKPKGKCFNCKQPGHYKKQCPNIQAKMKNKGDSGNAMAK</sequence>
<name>A0ABQ7UGR2_SOLTU</name>
<evidence type="ECO:0000313" key="4">
    <source>
        <dbReference type="EMBL" id="KAH0748639.1"/>
    </source>
</evidence>
<dbReference type="InterPro" id="IPR001878">
    <property type="entry name" value="Znf_CCHC"/>
</dbReference>
<dbReference type="EMBL" id="JAIVGD010000019">
    <property type="protein sequence ID" value="KAH0748639.1"/>
    <property type="molecule type" value="Genomic_DNA"/>
</dbReference>
<dbReference type="Pfam" id="PF00098">
    <property type="entry name" value="zf-CCHC"/>
    <property type="match status" value="1"/>
</dbReference>
<feature type="region of interest" description="Disordered" evidence="2">
    <location>
        <begin position="39"/>
        <end position="66"/>
    </location>
</feature>
<feature type="domain" description="CCHC-type" evidence="3">
    <location>
        <begin position="68"/>
        <end position="84"/>
    </location>
</feature>
<proteinExistence type="predicted"/>
<keyword evidence="1" id="KW-0862">Zinc</keyword>
<dbReference type="Proteomes" id="UP000826656">
    <property type="component" value="Unassembled WGS sequence"/>
</dbReference>
<dbReference type="PROSITE" id="PS50158">
    <property type="entry name" value="ZF_CCHC"/>
    <property type="match status" value="1"/>
</dbReference>
<comment type="caution">
    <text evidence="4">The sequence shown here is derived from an EMBL/GenBank/DDBJ whole genome shotgun (WGS) entry which is preliminary data.</text>
</comment>
<keyword evidence="1" id="KW-0479">Metal-binding</keyword>
<evidence type="ECO:0000259" key="3">
    <source>
        <dbReference type="PROSITE" id="PS50158"/>
    </source>
</evidence>
<organism evidence="4 5">
    <name type="scientific">Solanum tuberosum</name>
    <name type="common">Potato</name>
    <dbReference type="NCBI Taxonomy" id="4113"/>
    <lineage>
        <taxon>Eukaryota</taxon>
        <taxon>Viridiplantae</taxon>
        <taxon>Streptophyta</taxon>
        <taxon>Embryophyta</taxon>
        <taxon>Tracheophyta</taxon>
        <taxon>Spermatophyta</taxon>
        <taxon>Magnoliopsida</taxon>
        <taxon>eudicotyledons</taxon>
        <taxon>Gunneridae</taxon>
        <taxon>Pentapetalae</taxon>
        <taxon>asterids</taxon>
        <taxon>lamiids</taxon>
        <taxon>Solanales</taxon>
        <taxon>Solanaceae</taxon>
        <taxon>Solanoideae</taxon>
        <taxon>Solaneae</taxon>
        <taxon>Solanum</taxon>
    </lineage>
</organism>
<accession>A0ABQ7UGR2</accession>
<gene>
    <name evidence="4" type="ORF">KY290_027871</name>
</gene>
<keyword evidence="5" id="KW-1185">Reference proteome</keyword>
<evidence type="ECO:0000313" key="5">
    <source>
        <dbReference type="Proteomes" id="UP000826656"/>
    </source>
</evidence>
<keyword evidence="1" id="KW-0863">Zinc-finger</keyword>
<dbReference type="SUPFAM" id="SSF57756">
    <property type="entry name" value="Retrovirus zinc finger-like domains"/>
    <property type="match status" value="1"/>
</dbReference>
<evidence type="ECO:0000256" key="1">
    <source>
        <dbReference type="PROSITE-ProRule" id="PRU00047"/>
    </source>
</evidence>
<evidence type="ECO:0000256" key="2">
    <source>
        <dbReference type="SAM" id="MobiDB-lite"/>
    </source>
</evidence>